<name>A0A813U4A5_9BILA</name>
<dbReference type="PANTHER" id="PTHR24373:SF275">
    <property type="entry name" value="TIR DOMAIN-CONTAINING PROTEIN"/>
    <property type="match status" value="1"/>
</dbReference>
<keyword evidence="2" id="KW-0732">Signal</keyword>
<comment type="caution">
    <text evidence="4">The sequence shown here is derived from an EMBL/GenBank/DDBJ whole genome shotgun (WGS) entry which is preliminary data.</text>
</comment>
<dbReference type="SMART" id="SM00369">
    <property type="entry name" value="LRR_TYP"/>
    <property type="match status" value="5"/>
</dbReference>
<proteinExistence type="predicted"/>
<accession>A0A813U4A5</accession>
<dbReference type="Proteomes" id="UP000663879">
    <property type="component" value="Unassembled WGS sequence"/>
</dbReference>
<dbReference type="InterPro" id="IPR032675">
    <property type="entry name" value="LRR_dom_sf"/>
</dbReference>
<evidence type="ECO:0000256" key="1">
    <source>
        <dbReference type="ARBA" id="ARBA00022614"/>
    </source>
</evidence>
<gene>
    <name evidence="4" type="ORF">OXX778_LOCUS7457</name>
</gene>
<dbReference type="AlphaFoldDB" id="A0A813U4A5"/>
<evidence type="ECO:0000313" key="4">
    <source>
        <dbReference type="EMBL" id="CAF0820828.1"/>
    </source>
</evidence>
<dbReference type="InterPro" id="IPR001611">
    <property type="entry name" value="Leu-rich_rpt"/>
</dbReference>
<reference evidence="4" key="1">
    <citation type="submission" date="2021-02" db="EMBL/GenBank/DDBJ databases">
        <authorList>
            <person name="Nowell W R."/>
        </authorList>
    </citation>
    <scope>NUCLEOTIDE SEQUENCE</scope>
    <source>
        <strain evidence="4">Ploen Becks lab</strain>
    </source>
</reference>
<sequence length="536" mass="63211">MFNTKSEIIGYFSDQINLIDLQCEKILMALESYEKKDEEKNLVNTTRKILISKVKEIEFINMKILENNFQDQSDKKFCFFIPKEFSRKNQFEFSQDVGKLVVLNEYLSNILIEKIIMIGVKKDWVDDENIENFEDFAKIPQEIFRFMSNLNRLTIFCDKLSFLRENNFQHLENLTRLEIRNSEIEFIETNTFSGLKCLNTLQMTNNKIKNFGKGAFNHLENLKHLDLNENCIEILKKNTFDLLSNLEYLKITDNPLSLIESDAFNGLNHMSILEINSTHKQLNFDSTVFHTCVNLKVLNLGENSVNLTPEFFDKLTSLQFLNIRHNMINEINFLNKMENLEFLDVQFINSKEFGENFEKLCLSNLKFLVITCETVPRFSSNFSNLQGIEIIGPKSLPNDVFANLVNLDYFKLRTNDQKLVDKSEKESFNGLKNLKYFAFEINDTPINLKIQLEEKKSVFMSLFDPLIQLKPVLVYLRRQQTSYIEFIDEEIYSERNYFHCFLKISDKILDFIDRMASFYYDGYFVNSTLRSDNLEE</sequence>
<keyword evidence="1" id="KW-0433">Leucine-rich repeat</keyword>
<organism evidence="4 5">
    <name type="scientific">Brachionus calyciflorus</name>
    <dbReference type="NCBI Taxonomy" id="104777"/>
    <lineage>
        <taxon>Eukaryota</taxon>
        <taxon>Metazoa</taxon>
        <taxon>Spiralia</taxon>
        <taxon>Gnathifera</taxon>
        <taxon>Rotifera</taxon>
        <taxon>Eurotatoria</taxon>
        <taxon>Monogononta</taxon>
        <taxon>Pseudotrocha</taxon>
        <taxon>Ploima</taxon>
        <taxon>Brachionidae</taxon>
        <taxon>Brachionus</taxon>
    </lineage>
</organism>
<dbReference type="EMBL" id="CAJNOC010000954">
    <property type="protein sequence ID" value="CAF0820828.1"/>
    <property type="molecule type" value="Genomic_DNA"/>
</dbReference>
<dbReference type="PANTHER" id="PTHR24373">
    <property type="entry name" value="SLIT RELATED LEUCINE-RICH REPEAT NEURONAL PROTEIN"/>
    <property type="match status" value="1"/>
</dbReference>
<keyword evidence="3" id="KW-0677">Repeat</keyword>
<evidence type="ECO:0000256" key="3">
    <source>
        <dbReference type="ARBA" id="ARBA00022737"/>
    </source>
</evidence>
<evidence type="ECO:0000256" key="2">
    <source>
        <dbReference type="ARBA" id="ARBA00022729"/>
    </source>
</evidence>
<dbReference type="SUPFAM" id="SSF52058">
    <property type="entry name" value="L domain-like"/>
    <property type="match status" value="1"/>
</dbReference>
<keyword evidence="5" id="KW-1185">Reference proteome</keyword>
<dbReference type="Pfam" id="PF13855">
    <property type="entry name" value="LRR_8"/>
    <property type="match status" value="2"/>
</dbReference>
<protein>
    <submittedName>
        <fullName evidence="4">Uncharacterized protein</fullName>
    </submittedName>
</protein>
<dbReference type="OrthoDB" id="676979at2759"/>
<evidence type="ECO:0000313" key="5">
    <source>
        <dbReference type="Proteomes" id="UP000663879"/>
    </source>
</evidence>
<dbReference type="InterPro" id="IPR003591">
    <property type="entry name" value="Leu-rich_rpt_typical-subtyp"/>
</dbReference>
<dbReference type="PROSITE" id="PS51450">
    <property type="entry name" value="LRR"/>
    <property type="match status" value="1"/>
</dbReference>
<dbReference type="Gene3D" id="3.80.10.10">
    <property type="entry name" value="Ribonuclease Inhibitor"/>
    <property type="match status" value="2"/>
</dbReference>
<dbReference type="InterPro" id="IPR050328">
    <property type="entry name" value="Dev_Immune_Receptor"/>
</dbReference>